<name>A0AAX4P5U0_9CHLO</name>
<keyword evidence="5 6" id="KW-0067">ATP-binding</keyword>
<dbReference type="InterPro" id="IPR050494">
    <property type="entry name" value="Ser_Thr_dual-spec_kinase"/>
</dbReference>
<dbReference type="GO" id="GO:0005524">
    <property type="term" value="F:ATP binding"/>
    <property type="evidence" value="ECO:0007669"/>
    <property type="project" value="UniProtKB-UniRule"/>
</dbReference>
<keyword evidence="10" id="KW-1185">Reference proteome</keyword>
<gene>
    <name evidence="9" type="ORF">HKI87_04g30940</name>
</gene>
<dbReference type="Gene3D" id="3.30.200.20">
    <property type="entry name" value="Phosphorylase Kinase, domain 1"/>
    <property type="match status" value="1"/>
</dbReference>
<evidence type="ECO:0000313" key="9">
    <source>
        <dbReference type="EMBL" id="WZN61559.1"/>
    </source>
</evidence>
<dbReference type="GO" id="GO:0004674">
    <property type="term" value="F:protein serine/threonine kinase activity"/>
    <property type="evidence" value="ECO:0007669"/>
    <property type="project" value="UniProtKB-KW"/>
</dbReference>
<dbReference type="InterPro" id="IPR011009">
    <property type="entry name" value="Kinase-like_dom_sf"/>
</dbReference>
<feature type="compositionally biased region" description="Basic residues" evidence="7">
    <location>
        <begin position="536"/>
        <end position="553"/>
    </location>
</feature>
<feature type="domain" description="Protein kinase" evidence="8">
    <location>
        <begin position="90"/>
        <end position="380"/>
    </location>
</feature>
<evidence type="ECO:0000256" key="3">
    <source>
        <dbReference type="ARBA" id="ARBA00022741"/>
    </source>
</evidence>
<dbReference type="PANTHER" id="PTHR24058">
    <property type="entry name" value="DUAL SPECIFICITY PROTEIN KINASE"/>
    <property type="match status" value="1"/>
</dbReference>
<keyword evidence="3 6" id="KW-0547">Nucleotide-binding</keyword>
<dbReference type="PROSITE" id="PS00107">
    <property type="entry name" value="PROTEIN_KINASE_ATP"/>
    <property type="match status" value="1"/>
</dbReference>
<feature type="region of interest" description="Disordered" evidence="7">
    <location>
        <begin position="397"/>
        <end position="419"/>
    </location>
</feature>
<dbReference type="SMART" id="SM00220">
    <property type="entry name" value="S_TKc"/>
    <property type="match status" value="1"/>
</dbReference>
<dbReference type="PROSITE" id="PS50011">
    <property type="entry name" value="PROTEIN_KINASE_DOM"/>
    <property type="match status" value="1"/>
</dbReference>
<evidence type="ECO:0000259" key="8">
    <source>
        <dbReference type="PROSITE" id="PS50011"/>
    </source>
</evidence>
<evidence type="ECO:0000256" key="6">
    <source>
        <dbReference type="PROSITE-ProRule" id="PRU10141"/>
    </source>
</evidence>
<dbReference type="SUPFAM" id="SSF56112">
    <property type="entry name" value="Protein kinase-like (PK-like)"/>
    <property type="match status" value="1"/>
</dbReference>
<evidence type="ECO:0000256" key="1">
    <source>
        <dbReference type="ARBA" id="ARBA00022527"/>
    </source>
</evidence>
<dbReference type="InterPro" id="IPR008271">
    <property type="entry name" value="Ser/Thr_kinase_AS"/>
</dbReference>
<dbReference type="PROSITE" id="PS00108">
    <property type="entry name" value="PROTEIN_KINASE_ST"/>
    <property type="match status" value="1"/>
</dbReference>
<accession>A0AAX4P5U0</accession>
<evidence type="ECO:0000256" key="7">
    <source>
        <dbReference type="SAM" id="MobiDB-lite"/>
    </source>
</evidence>
<dbReference type="AlphaFoldDB" id="A0AAX4P5U0"/>
<keyword evidence="2" id="KW-0808">Transferase</keyword>
<dbReference type="InterPro" id="IPR000719">
    <property type="entry name" value="Prot_kinase_dom"/>
</dbReference>
<proteinExistence type="predicted"/>
<organism evidence="9 10">
    <name type="scientific">Chloropicon roscoffensis</name>
    <dbReference type="NCBI Taxonomy" id="1461544"/>
    <lineage>
        <taxon>Eukaryota</taxon>
        <taxon>Viridiplantae</taxon>
        <taxon>Chlorophyta</taxon>
        <taxon>Chloropicophyceae</taxon>
        <taxon>Chloropicales</taxon>
        <taxon>Chloropicaceae</taxon>
        <taxon>Chloropicon</taxon>
    </lineage>
</organism>
<evidence type="ECO:0000256" key="4">
    <source>
        <dbReference type="ARBA" id="ARBA00022777"/>
    </source>
</evidence>
<reference evidence="9 10" key="1">
    <citation type="submission" date="2024-03" db="EMBL/GenBank/DDBJ databases">
        <title>Complete genome sequence of the green alga Chloropicon roscoffensis RCC1871.</title>
        <authorList>
            <person name="Lemieux C."/>
            <person name="Pombert J.-F."/>
            <person name="Otis C."/>
            <person name="Turmel M."/>
        </authorList>
    </citation>
    <scope>NUCLEOTIDE SEQUENCE [LARGE SCALE GENOMIC DNA]</scope>
    <source>
        <strain evidence="9 10">RCC1871</strain>
    </source>
</reference>
<feature type="compositionally biased region" description="Acidic residues" evidence="7">
    <location>
        <begin position="483"/>
        <end position="493"/>
    </location>
</feature>
<feature type="compositionally biased region" description="Basic and acidic residues" evidence="7">
    <location>
        <begin position="452"/>
        <end position="468"/>
    </location>
</feature>
<dbReference type="InterPro" id="IPR017441">
    <property type="entry name" value="Protein_kinase_ATP_BS"/>
</dbReference>
<protein>
    <submittedName>
        <fullName evidence="9">Serine/threonine protein kinase</fullName>
    </submittedName>
</protein>
<feature type="binding site" evidence="6">
    <location>
        <position position="119"/>
    </location>
    <ligand>
        <name>ATP</name>
        <dbReference type="ChEBI" id="CHEBI:30616"/>
    </ligand>
</feature>
<dbReference type="Proteomes" id="UP001472866">
    <property type="component" value="Chromosome 04"/>
</dbReference>
<dbReference type="Pfam" id="PF00069">
    <property type="entry name" value="Pkinase"/>
    <property type="match status" value="1"/>
</dbReference>
<evidence type="ECO:0000256" key="2">
    <source>
        <dbReference type="ARBA" id="ARBA00022679"/>
    </source>
</evidence>
<keyword evidence="1 9" id="KW-0723">Serine/threonine-protein kinase</keyword>
<keyword evidence="4 9" id="KW-0418">Kinase</keyword>
<dbReference type="Gene3D" id="1.10.510.10">
    <property type="entry name" value="Transferase(Phosphotransferase) domain 1"/>
    <property type="match status" value="1"/>
</dbReference>
<evidence type="ECO:0000256" key="5">
    <source>
        <dbReference type="ARBA" id="ARBA00022840"/>
    </source>
</evidence>
<dbReference type="PANTHER" id="PTHR24058:SF130">
    <property type="entry name" value="SERINE_THREONINE PROTEIN KINASES-RELATED"/>
    <property type="match status" value="1"/>
</dbReference>
<feature type="region of interest" description="Disordered" evidence="7">
    <location>
        <begin position="431"/>
        <end position="553"/>
    </location>
</feature>
<dbReference type="EMBL" id="CP151504">
    <property type="protein sequence ID" value="WZN61559.1"/>
    <property type="molecule type" value="Genomic_DNA"/>
</dbReference>
<sequence length="553" mass="59563">MVVGSAGSAFSAWRPPIAPDPLDPSGEWRGASGSDRRFAAHRVVLRCTAGLRALQERRLESRTPDSRSIYSTADGSIDAKQLLPLLASRYRVKGSIGEGTSAKILLAEDVYRGREVAIKVFHRTYYTAGLFEAAVLRHLNSLDPEGCCGCVRVHDCFTFAGHACLVLDRLQGTLVDLMVRLAPLPASKRASVIRSVAAQVLALLCLMHSQGLVHADLKPENVLVESLHDPESSPEPHARVKVVDFGNSFVTGRGGGGGGVVQTLTYRAPEVFRGLEAGSAIDMWSLGCLLAEMATLKPLFSGITPQAVAAQVEALLSERGSRSSAGIPEHHIARRSHAFFKLYDDLAKTDVKVADLVDRLLRPDPLRRLVAREALWHPFLQRTFPFGAVFGPGAEGPGAKRGVRAAADGADGPGSRRGRVLAAEDALSFKRGGGARGAREDLGGPGEGGEVPSERSKRPRPSDDDTRVKVFNLLKVGAGENAEGAEEEDEEGSLEFVSSGGRARGGSQVLDSPVRQSIEEEAEHEAKPASPAPPKRTVRERRERRKREWWKAT</sequence>
<evidence type="ECO:0000313" key="10">
    <source>
        <dbReference type="Proteomes" id="UP001472866"/>
    </source>
</evidence>